<name>A0ABZ0KBG4_STRC4</name>
<sequence length="173" mass="18936">MRSIPFKFKTKMAACATSFAAVAAVVASAGPANAAEYKVTENCDVPWITCSYGDLWLFYNSKEIAVQDGYIKSAFTRFYGNVYDHWGTSQYQGSSLTTYRYVFGNGGNGNGAYMKNNSASVQNCARDDNYRVYFNSGYGGTSQYFAKNGPYGDCNITNLISALKNNNASSHFA</sequence>
<evidence type="ECO:0000313" key="3">
    <source>
        <dbReference type="Proteomes" id="UP001305002"/>
    </source>
</evidence>
<evidence type="ECO:0008006" key="4">
    <source>
        <dbReference type="Google" id="ProtNLM"/>
    </source>
</evidence>
<gene>
    <name evidence="2" type="ORF">R5U08_13525</name>
</gene>
<organism evidence="2 3">
    <name type="scientific">Streptomyces coeruleorubidus</name>
    <dbReference type="NCBI Taxonomy" id="116188"/>
    <lineage>
        <taxon>Bacteria</taxon>
        <taxon>Bacillati</taxon>
        <taxon>Actinomycetota</taxon>
        <taxon>Actinomycetes</taxon>
        <taxon>Kitasatosporales</taxon>
        <taxon>Streptomycetaceae</taxon>
        <taxon>Streptomyces</taxon>
    </lineage>
</organism>
<protein>
    <recommendedName>
        <fullName evidence="4">Peptidase inhibitor family I36</fullName>
    </recommendedName>
</protein>
<dbReference type="RefSeq" id="WP_193505632.1">
    <property type="nucleotide sequence ID" value="NZ_BMSO01000009.1"/>
</dbReference>
<proteinExistence type="predicted"/>
<accession>A0ABZ0KBG4</accession>
<keyword evidence="3" id="KW-1185">Reference proteome</keyword>
<keyword evidence="1" id="KW-0732">Signal</keyword>
<feature type="chain" id="PRO_5045623868" description="Peptidase inhibitor family I36" evidence="1">
    <location>
        <begin position="35"/>
        <end position="173"/>
    </location>
</feature>
<dbReference type="EMBL" id="CP137524">
    <property type="protein sequence ID" value="WOT35087.1"/>
    <property type="molecule type" value="Genomic_DNA"/>
</dbReference>
<reference evidence="2 3" key="1">
    <citation type="journal article" date="2021" name="J. Microbiol. Biotechnol.">
        <title>An Efficient Markerless Deletion System Suitable for the Industrial Strains of Streptomyces.</title>
        <authorList>
            <person name="Dong J."/>
            <person name="Wei J."/>
            <person name="Li H."/>
            <person name="Zhao S."/>
            <person name="Guan W."/>
        </authorList>
    </citation>
    <scope>NUCLEOTIDE SEQUENCE [LARGE SCALE GENOMIC DNA]</scope>
    <source>
        <strain evidence="2 3">CICC 11043</strain>
    </source>
</reference>
<evidence type="ECO:0000256" key="1">
    <source>
        <dbReference type="SAM" id="SignalP"/>
    </source>
</evidence>
<evidence type="ECO:0000313" key="2">
    <source>
        <dbReference type="EMBL" id="WOT35087.1"/>
    </source>
</evidence>
<feature type="signal peptide" evidence="1">
    <location>
        <begin position="1"/>
        <end position="34"/>
    </location>
</feature>
<reference evidence="2 3" key="2">
    <citation type="journal article" date="2024" name="Microb. Biotechnol.">
        <title>The involvement of multiple ABC transporters in daunorubicin efflux in Streptomyces coeruleorubidus.</title>
        <authorList>
            <person name="Dong J."/>
            <person name="Ning J."/>
            <person name="Tian Y."/>
            <person name="Li H."/>
            <person name="Chen H."/>
            <person name="Guan W."/>
        </authorList>
    </citation>
    <scope>NUCLEOTIDE SEQUENCE [LARGE SCALE GENOMIC DNA]</scope>
    <source>
        <strain evidence="2 3">CICC 11043</strain>
    </source>
</reference>
<dbReference type="Proteomes" id="UP001305002">
    <property type="component" value="Chromosome"/>
</dbReference>